<dbReference type="PROSITE" id="PS50088">
    <property type="entry name" value="ANK_REPEAT"/>
    <property type="match status" value="1"/>
</dbReference>
<evidence type="ECO:0000259" key="3">
    <source>
        <dbReference type="Pfam" id="PF13962"/>
    </source>
</evidence>
<keyword evidence="2" id="KW-0472">Membrane</keyword>
<feature type="transmembrane region" description="Helical" evidence="2">
    <location>
        <begin position="699"/>
        <end position="718"/>
    </location>
</feature>
<dbReference type="Pfam" id="PF13962">
    <property type="entry name" value="PGG"/>
    <property type="match status" value="1"/>
</dbReference>
<name>A0AA88UJ49_9ASTE</name>
<dbReference type="Gene3D" id="1.25.40.20">
    <property type="entry name" value="Ankyrin repeat-containing domain"/>
    <property type="match status" value="1"/>
</dbReference>
<evidence type="ECO:0000256" key="2">
    <source>
        <dbReference type="SAM" id="Phobius"/>
    </source>
</evidence>
<gene>
    <name evidence="4" type="ORF">RJ640_005782</name>
</gene>
<proteinExistence type="predicted"/>
<reference evidence="4" key="1">
    <citation type="submission" date="2022-12" db="EMBL/GenBank/DDBJ databases">
        <title>Draft genome assemblies for two species of Escallonia (Escalloniales).</title>
        <authorList>
            <person name="Chanderbali A."/>
            <person name="Dervinis C."/>
            <person name="Anghel I."/>
            <person name="Soltis D."/>
            <person name="Soltis P."/>
            <person name="Zapata F."/>
        </authorList>
    </citation>
    <scope>NUCLEOTIDE SEQUENCE</scope>
    <source>
        <strain evidence="4">UCBG92.1500</strain>
        <tissue evidence="4">Leaf</tissue>
    </source>
</reference>
<dbReference type="AlphaFoldDB" id="A0AA88UJ49"/>
<organism evidence="4 5">
    <name type="scientific">Escallonia rubra</name>
    <dbReference type="NCBI Taxonomy" id="112253"/>
    <lineage>
        <taxon>Eukaryota</taxon>
        <taxon>Viridiplantae</taxon>
        <taxon>Streptophyta</taxon>
        <taxon>Embryophyta</taxon>
        <taxon>Tracheophyta</taxon>
        <taxon>Spermatophyta</taxon>
        <taxon>Magnoliopsida</taxon>
        <taxon>eudicotyledons</taxon>
        <taxon>Gunneridae</taxon>
        <taxon>Pentapetalae</taxon>
        <taxon>asterids</taxon>
        <taxon>campanulids</taxon>
        <taxon>Escalloniales</taxon>
        <taxon>Escalloniaceae</taxon>
        <taxon>Escallonia</taxon>
    </lineage>
</organism>
<dbReference type="GO" id="GO:0016020">
    <property type="term" value="C:membrane"/>
    <property type="evidence" value="ECO:0007669"/>
    <property type="project" value="TreeGrafter"/>
</dbReference>
<keyword evidence="1" id="KW-0040">ANK repeat</keyword>
<comment type="caution">
    <text evidence="4">The sequence shown here is derived from an EMBL/GenBank/DDBJ whole genome shotgun (WGS) entry which is preliminary data.</text>
</comment>
<dbReference type="PANTHER" id="PTHR24177:SF292">
    <property type="entry name" value="ANKYRIN REPEAT FAMILY PROTEIN-RELATED"/>
    <property type="match status" value="1"/>
</dbReference>
<dbReference type="SUPFAM" id="SSF48403">
    <property type="entry name" value="Ankyrin repeat"/>
    <property type="match status" value="1"/>
</dbReference>
<evidence type="ECO:0000313" key="4">
    <source>
        <dbReference type="EMBL" id="KAK2977132.1"/>
    </source>
</evidence>
<keyword evidence="2" id="KW-0812">Transmembrane</keyword>
<evidence type="ECO:0000256" key="1">
    <source>
        <dbReference type="PROSITE-ProRule" id="PRU00023"/>
    </source>
</evidence>
<dbReference type="EMBL" id="JAVXUO010002006">
    <property type="protein sequence ID" value="KAK2977132.1"/>
    <property type="molecule type" value="Genomic_DNA"/>
</dbReference>
<dbReference type="InterPro" id="IPR036770">
    <property type="entry name" value="Ankyrin_rpt-contain_sf"/>
</dbReference>
<accession>A0AA88UJ49</accession>
<dbReference type="Pfam" id="PF12796">
    <property type="entry name" value="Ank_2"/>
    <property type="match status" value="1"/>
</dbReference>
<dbReference type="InterPro" id="IPR002110">
    <property type="entry name" value="Ankyrin_rpt"/>
</dbReference>
<sequence length="745" mass="83353">MASSGTSSVEKYPYPSHINVGEYVPYKLSQINYFMWSNFIARLVEDQGLMGFINGTITAPPKKITVPDDSSPTGTKEVENEDYIKWKKTDLLLRGWILGTLNEDVLVHVHFLKTAKEVWAGLERVLRSQDPPDLVGHVVDMGEGKNISQYLPLHKAALAGDWETASTMIEKEPDAVRAIITGFEETALIVAVRLKERNAFVKNLLEKMLLRDVALAEKTGSTALHIAALVGNIEAAEMLVGKDPKLPNVGDINKALPIHRAALYGRREMVLYLFTVTKEDSELKPFEGESGGTLLRALISSGLYDVALFLLQRYPKLACEDPSPLDSIAAKPSAFPSGTRFNPWQKLIYSLSKKVRALFWKVAEVRIWLISLNRELHIELAFAACSILKFHGIAVPQINHIKETKLKHTQAVQLVKRLCMETVNLEYSKASSLLELPLKTAIRVGIREIVEEILESFPSAVYLRNETQQTLMHLAILNRRENVYNLIYQFDCGDIFISPVDARMNNGLHLTGKLETQQKLNLRASAAGAALQMQRELQWFKEVKKFARPSDKERVNSEGKTPAMVFTEAHEKLVKDGEQWMKDTANSCTIVAALIVTVVFASAITVPGGNNGDTGLPIYIHQTAFVVFAISDALALFSSTSSLLMFLSILTSRYGEQDFLYALPKRLIIGLVTLFLSIISMMIAFTATIYMLFEYKGRWILIPVAVLSGLPVTIFMWLQFPLLLDLIKSTYKPGIFGKQSDRILF</sequence>
<dbReference type="PANTHER" id="PTHR24177">
    <property type="entry name" value="CASKIN"/>
    <property type="match status" value="1"/>
</dbReference>
<feature type="domain" description="PGG" evidence="3">
    <location>
        <begin position="579"/>
        <end position="691"/>
    </location>
</feature>
<evidence type="ECO:0000313" key="5">
    <source>
        <dbReference type="Proteomes" id="UP001187471"/>
    </source>
</evidence>
<feature type="repeat" description="ANK" evidence="1">
    <location>
        <begin position="219"/>
        <end position="240"/>
    </location>
</feature>
<feature type="transmembrane region" description="Helical" evidence="2">
    <location>
        <begin position="585"/>
        <end position="604"/>
    </location>
</feature>
<dbReference type="InterPro" id="IPR026961">
    <property type="entry name" value="PGG_dom"/>
</dbReference>
<feature type="transmembrane region" description="Helical" evidence="2">
    <location>
        <begin position="667"/>
        <end position="693"/>
    </location>
</feature>
<keyword evidence="2" id="KW-1133">Transmembrane helix</keyword>
<dbReference type="SMART" id="SM00248">
    <property type="entry name" value="ANK"/>
    <property type="match status" value="6"/>
</dbReference>
<dbReference type="PROSITE" id="PS50297">
    <property type="entry name" value="ANK_REP_REGION"/>
    <property type="match status" value="1"/>
</dbReference>
<dbReference type="Proteomes" id="UP001187471">
    <property type="component" value="Unassembled WGS sequence"/>
</dbReference>
<protein>
    <recommendedName>
        <fullName evidence="3">PGG domain-containing protein</fullName>
    </recommendedName>
</protein>
<feature type="transmembrane region" description="Helical" evidence="2">
    <location>
        <begin position="624"/>
        <end position="647"/>
    </location>
</feature>
<keyword evidence="5" id="KW-1185">Reference proteome</keyword>